<evidence type="ECO:0000313" key="5">
    <source>
        <dbReference type="EMBL" id="MBA4724012.1"/>
    </source>
</evidence>
<dbReference type="Proteomes" id="UP000585327">
    <property type="component" value="Unassembled WGS sequence"/>
</dbReference>
<gene>
    <name evidence="5" type="ORF">H2021_02225</name>
</gene>
<evidence type="ECO:0000259" key="3">
    <source>
        <dbReference type="Pfam" id="PF08541"/>
    </source>
</evidence>
<dbReference type="PANTHER" id="PTHR34069:SF2">
    <property type="entry name" value="BETA-KETOACYL-[ACYL-CARRIER-PROTEIN] SYNTHASE III"/>
    <property type="match status" value="1"/>
</dbReference>
<sequence length="369" mass="40466">MNDISIIGTGLWYPDEITTNEEIVNSYNTYVDNYNEVNKLNIAEGSVSALSHSSEEFIAKASGIKTRRIIDKKNSLDPELMRPVTKNEDESELSLLAQVGISAAKKAMENANVSADQIDGVILGTSHSGRNYPAVAIEIQEELGINGYAYDMLVGCSSTTFAISNAYTDIASGMSDTVLVINPEITTPGLSFTNRDVHFIFGDGCVATILQRNNTKGFKILDRKLVTKFSNNIRSDLSYFNRTASNKKTSEELLFYQNGRSVFKEVCPLVAKTITEQLDKNNISPDDISKFWLHQANSKMIRLIVSKVIGSDDFDENLAPLPMQDYGNLASAGSMFAFNLHNDLKSGEKGIVCSFGAGYSIGSLLVEKI</sequence>
<dbReference type="Pfam" id="PF08541">
    <property type="entry name" value="ACP_syn_III_C"/>
    <property type="match status" value="1"/>
</dbReference>
<dbReference type="EMBL" id="JACETM010000015">
    <property type="protein sequence ID" value="MBA4724012.1"/>
    <property type="molecule type" value="Genomic_DNA"/>
</dbReference>
<accession>A0A838YN88</accession>
<dbReference type="InterPro" id="IPR016039">
    <property type="entry name" value="Thiolase-like"/>
</dbReference>
<proteinExistence type="predicted"/>
<keyword evidence="2" id="KW-0012">Acyltransferase</keyword>
<dbReference type="GO" id="GO:0006633">
    <property type="term" value="P:fatty acid biosynthetic process"/>
    <property type="evidence" value="ECO:0007669"/>
    <property type="project" value="InterPro"/>
</dbReference>
<keyword evidence="1" id="KW-0808">Transferase</keyword>
<evidence type="ECO:0000256" key="1">
    <source>
        <dbReference type="ARBA" id="ARBA00022679"/>
    </source>
</evidence>
<reference evidence="5 6" key="1">
    <citation type="submission" date="2020-06" db="EMBL/GenBank/DDBJ databases">
        <title>Dysbiosis in marine aquaculture revealed through microbiome analysis: reverse ecology for environmental sustainability.</title>
        <authorList>
            <person name="Haro-Moreno J.M."/>
            <person name="Coutinho F.H."/>
            <person name="Zaragoza-Solas A."/>
            <person name="Picazo A."/>
            <person name="Almagro-Moreno S."/>
            <person name="Lopez-Perez M."/>
        </authorList>
    </citation>
    <scope>NUCLEOTIDE SEQUENCE [LARGE SCALE GENOMIC DNA]</scope>
    <source>
        <strain evidence="5">MCMED-G42</strain>
    </source>
</reference>
<evidence type="ECO:0000256" key="2">
    <source>
        <dbReference type="ARBA" id="ARBA00023315"/>
    </source>
</evidence>
<evidence type="ECO:0000313" key="6">
    <source>
        <dbReference type="Proteomes" id="UP000585327"/>
    </source>
</evidence>
<dbReference type="Gene3D" id="3.40.47.10">
    <property type="match status" value="2"/>
</dbReference>
<dbReference type="PANTHER" id="PTHR34069">
    <property type="entry name" value="3-OXOACYL-[ACYL-CARRIER-PROTEIN] SYNTHASE 3"/>
    <property type="match status" value="1"/>
</dbReference>
<organism evidence="5 6">
    <name type="scientific">SAR86 cluster bacterium</name>
    <dbReference type="NCBI Taxonomy" id="2030880"/>
    <lineage>
        <taxon>Bacteria</taxon>
        <taxon>Pseudomonadati</taxon>
        <taxon>Pseudomonadota</taxon>
        <taxon>Gammaproteobacteria</taxon>
        <taxon>SAR86 cluster</taxon>
    </lineage>
</organism>
<dbReference type="GO" id="GO:0044550">
    <property type="term" value="P:secondary metabolite biosynthetic process"/>
    <property type="evidence" value="ECO:0007669"/>
    <property type="project" value="TreeGrafter"/>
</dbReference>
<dbReference type="InterPro" id="IPR013747">
    <property type="entry name" value="ACP_syn_III_C"/>
</dbReference>
<comment type="caution">
    <text evidence="5">The sequence shown here is derived from an EMBL/GenBank/DDBJ whole genome shotgun (WGS) entry which is preliminary data.</text>
</comment>
<dbReference type="GO" id="GO:0004315">
    <property type="term" value="F:3-oxoacyl-[acyl-carrier-protein] synthase activity"/>
    <property type="evidence" value="ECO:0007669"/>
    <property type="project" value="InterPro"/>
</dbReference>
<dbReference type="CDD" id="cd00830">
    <property type="entry name" value="KAS_III"/>
    <property type="match status" value="1"/>
</dbReference>
<dbReference type="Pfam" id="PF08545">
    <property type="entry name" value="ACP_syn_III"/>
    <property type="match status" value="1"/>
</dbReference>
<dbReference type="NCBIfam" id="NF005703">
    <property type="entry name" value="PRK07515.1"/>
    <property type="match status" value="1"/>
</dbReference>
<feature type="domain" description="Beta-ketoacyl-[acyl-carrier-protein] synthase III C-terminal" evidence="3">
    <location>
        <begin position="278"/>
        <end position="367"/>
    </location>
</feature>
<evidence type="ECO:0000259" key="4">
    <source>
        <dbReference type="Pfam" id="PF08545"/>
    </source>
</evidence>
<name>A0A838YN88_9GAMM</name>
<feature type="domain" description="Beta-ketoacyl-[acyl-carrier-protein] synthase III N-terminal" evidence="4">
    <location>
        <begin position="150"/>
        <end position="227"/>
    </location>
</feature>
<dbReference type="InterPro" id="IPR013751">
    <property type="entry name" value="ACP_syn_III_N"/>
</dbReference>
<dbReference type="SUPFAM" id="SSF53901">
    <property type="entry name" value="Thiolase-like"/>
    <property type="match status" value="1"/>
</dbReference>
<dbReference type="AlphaFoldDB" id="A0A838YN88"/>
<protein>
    <submittedName>
        <fullName evidence="5">Beta-ketoacyl-ACP synthase III</fullName>
    </submittedName>
</protein>